<feature type="chain" id="PRO_5040839747" description="Outer membrane protein beta-barrel domain-containing protein" evidence="1">
    <location>
        <begin position="20"/>
        <end position="198"/>
    </location>
</feature>
<dbReference type="RefSeq" id="WP_219052513.1">
    <property type="nucleotide sequence ID" value="NZ_JAHWDP010000003.1"/>
</dbReference>
<reference evidence="2" key="1">
    <citation type="submission" date="2021-07" db="EMBL/GenBank/DDBJ databases">
        <title>Aureisphaera sp. CAU 1614 isolated from sea sediment.</title>
        <authorList>
            <person name="Kim W."/>
        </authorList>
    </citation>
    <scope>NUCLEOTIDE SEQUENCE</scope>
    <source>
        <strain evidence="2">CAU 1614</strain>
    </source>
</reference>
<keyword evidence="3" id="KW-1185">Reference proteome</keyword>
<proteinExistence type="predicted"/>
<keyword evidence="1" id="KW-0732">Signal</keyword>
<organism evidence="2 3">
    <name type="scientific">Halomarinibacterium sedimenti</name>
    <dbReference type="NCBI Taxonomy" id="2857106"/>
    <lineage>
        <taxon>Bacteria</taxon>
        <taxon>Pseudomonadati</taxon>
        <taxon>Bacteroidota</taxon>
        <taxon>Flavobacteriia</taxon>
        <taxon>Flavobacteriales</taxon>
        <taxon>Flavobacteriaceae</taxon>
        <taxon>Halomarinibacterium</taxon>
    </lineage>
</organism>
<comment type="caution">
    <text evidence="2">The sequence shown here is derived from an EMBL/GenBank/DDBJ whole genome shotgun (WGS) entry which is preliminary data.</text>
</comment>
<evidence type="ECO:0000313" key="2">
    <source>
        <dbReference type="EMBL" id="MBW2938074.1"/>
    </source>
</evidence>
<feature type="signal peptide" evidence="1">
    <location>
        <begin position="1"/>
        <end position="19"/>
    </location>
</feature>
<evidence type="ECO:0000256" key="1">
    <source>
        <dbReference type="SAM" id="SignalP"/>
    </source>
</evidence>
<accession>A0A9X1JVK3</accession>
<dbReference type="AlphaFoldDB" id="A0A9X1JVK3"/>
<sequence length="198" mass="21827">MKIKLLLIALLIISQHSISQTIEFGPMVQYHRTAFQKPDSGTIVISNNGASEGVKTTETDPNLAFGGYFGYYTENTFAYIGELFYVGTSSPNYGDNTFHSINLVPSVAAEIMNTNIFINIGAGAGFILNKPDFEGVNDVKGESYNNIDFLVKFALNFRLKELFTLDGGILVGGSDIVDDQNRFHFYFGARVPLNLILD</sequence>
<protein>
    <recommendedName>
        <fullName evidence="4">Outer membrane protein beta-barrel domain-containing protein</fullName>
    </recommendedName>
</protein>
<dbReference type="EMBL" id="JAHWDP010000003">
    <property type="protein sequence ID" value="MBW2938074.1"/>
    <property type="molecule type" value="Genomic_DNA"/>
</dbReference>
<evidence type="ECO:0008006" key="4">
    <source>
        <dbReference type="Google" id="ProtNLM"/>
    </source>
</evidence>
<evidence type="ECO:0000313" key="3">
    <source>
        <dbReference type="Proteomes" id="UP001138686"/>
    </source>
</evidence>
<dbReference type="Proteomes" id="UP001138686">
    <property type="component" value="Unassembled WGS sequence"/>
</dbReference>
<gene>
    <name evidence="2" type="ORF">KXJ69_08145</name>
</gene>
<name>A0A9X1JVK3_9FLAO</name>